<dbReference type="InterPro" id="IPR036404">
    <property type="entry name" value="Jacalin-like_lectin_dom_sf"/>
</dbReference>
<evidence type="ECO:0000313" key="6">
    <source>
        <dbReference type="Proteomes" id="UP000537989"/>
    </source>
</evidence>
<feature type="compositionally biased region" description="Basic and acidic residues" evidence="3">
    <location>
        <begin position="307"/>
        <end position="318"/>
    </location>
</feature>
<dbReference type="GO" id="GO:0000272">
    <property type="term" value="P:polysaccharide catabolic process"/>
    <property type="evidence" value="ECO:0007669"/>
    <property type="project" value="UniProtKB-KW"/>
</dbReference>
<comment type="caution">
    <text evidence="5">The sequence shown here is derived from an EMBL/GenBank/DDBJ whole genome shotgun (WGS) entry which is preliminary data.</text>
</comment>
<dbReference type="SUPFAM" id="SSF49899">
    <property type="entry name" value="Concanavalin A-like lectins/glucanases"/>
    <property type="match status" value="1"/>
</dbReference>
<gene>
    <name evidence="5" type="ORF">FAUST_567</name>
</gene>
<keyword evidence="4" id="KW-0732">Signal</keyword>
<evidence type="ECO:0000256" key="2">
    <source>
        <dbReference type="RuleBase" id="RU361163"/>
    </source>
</evidence>
<evidence type="ECO:0000256" key="1">
    <source>
        <dbReference type="ARBA" id="ARBA00005519"/>
    </source>
</evidence>
<accession>A0AAN6HKD9</accession>
<protein>
    <submittedName>
        <fullName evidence="5">Uncharacterized protein</fullName>
    </submittedName>
</protein>
<dbReference type="InterPro" id="IPR002594">
    <property type="entry name" value="GH12"/>
</dbReference>
<keyword evidence="2" id="KW-0378">Hydrolase</keyword>
<feature type="region of interest" description="Disordered" evidence="3">
    <location>
        <begin position="291"/>
        <end position="343"/>
    </location>
</feature>
<reference evidence="5 6" key="1">
    <citation type="submission" date="2020-02" db="EMBL/GenBank/DDBJ databases">
        <title>Identification and distribution of gene clusters putatively required for synthesis of sphingolipid metabolism inhibitors in phylogenetically diverse species of the filamentous fungus Fusarium.</title>
        <authorList>
            <person name="Kim H.-S."/>
            <person name="Busman M."/>
            <person name="Brown D.W."/>
            <person name="Divon H."/>
            <person name="Uhlig S."/>
            <person name="Proctor R.H."/>
        </authorList>
    </citation>
    <scope>NUCLEOTIDE SEQUENCE [LARGE SCALE GENOMIC DNA]</scope>
    <source>
        <strain evidence="5 6">NRRL 2903</strain>
    </source>
</reference>
<dbReference type="GO" id="GO:0008810">
    <property type="term" value="F:cellulase activity"/>
    <property type="evidence" value="ECO:0007669"/>
    <property type="project" value="InterPro"/>
</dbReference>
<comment type="similarity">
    <text evidence="1 2">Belongs to the glycosyl hydrolase 12 (cellulase H) family.</text>
</comment>
<dbReference type="PANTHER" id="PTHR34002:SF11">
    <property type="entry name" value="CONCANAVALIN A-LIKE LECTIN_GLUCANASE"/>
    <property type="match status" value="1"/>
</dbReference>
<evidence type="ECO:0000313" key="5">
    <source>
        <dbReference type="EMBL" id="KAF5247783.1"/>
    </source>
</evidence>
<dbReference type="Gene3D" id="2.60.120.180">
    <property type="match status" value="1"/>
</dbReference>
<keyword evidence="2" id="KW-0326">Glycosidase</keyword>
<keyword evidence="2" id="KW-0119">Carbohydrate metabolism</keyword>
<keyword evidence="6" id="KW-1185">Reference proteome</keyword>
<feature type="chain" id="PRO_5042816031" evidence="4">
    <location>
        <begin position="21"/>
        <end position="944"/>
    </location>
</feature>
<sequence length="944" mass="106240">MRLIALIGSALTLLPYLVSGQTVQKRTVCGNQRFGNLNDSLSYYPNAWNKKSPKSGFVCLKVDNSTPAFDATWNWDKNIQDVHSFPYVRFNHPDLPIRLKDLESIRLSTDWIYTPGNPSQPPRDFSRSKWAENKAQLNSKGVQANAAWDFFLDDDRNRTLYPQVAAVEIMVWLGSVGDPWWLGRANNSIISTVTLGKTDFSLFYGRNSGGTHVFTAVTKDNTDILSFDENFYPLFKFVLQQAHKHIDAPNDLPKDPWLGIIEFGTETWLSNGNATFTAANFVMDLKSNVTENDRDSAGSGNGGNKTSDGDRDKGDDANKGNGGDKGSGNDNGDNSTSKGDEEDDARRLMNNSVLGYVVTAALPWIHLMKRHTFAWQTQGVDSANIGDRRCSMAFNLRMTDTIHDSWEQINLHTCARPRCMMDGCRVPFFHRDCYRFRLYDISDALVAAVNYTFDPPGHEENRRSHRIKRFLVPKLRDHLQIRLPDNILVFIAGHLVRKCAAITTEEQSLGTDISETTVSLTQDVYISYTVADGVRYVKSFDNAVPKLCEQDRPTLLSKQGEPIRKICIAEDYRGIRFVKLCSADASFAGTTPIAKSWWRAISVPCDIENITIKSDASTIYPNGNGTGNYVGWSNPEHPNDVIDITTFDRVNSFHERLRMSFFNCNANGTTGYTVVTSGASVSMIHAHENGDIGFYEDMDYAYPRDFFIYMPLDNGEFVTEICRRYALAGGNLILACLVFITNKGRSTLFGTSGPPESCLALDRILTPAPDGTQIWFNDSKSLRYLAVDGLGLPVQHSFPPSLMPNSPYFWRHNMESWFVSSCSMEGIVDMTLCRDMAHAHPPITGILLEYENGHRECLGQLRFDKALEKVRLEHATDIYIGSSRTARSHLYVAHIGTSLLQDSEGLWWMRISLHGILEWWSSFWHSIVRYTSATGQFTNLEKRS</sequence>
<dbReference type="InterPro" id="IPR013319">
    <property type="entry name" value="GH11/12"/>
</dbReference>
<proteinExistence type="inferred from homology"/>
<dbReference type="InterPro" id="IPR013320">
    <property type="entry name" value="ConA-like_dom_sf"/>
</dbReference>
<dbReference type="SUPFAM" id="SSF51101">
    <property type="entry name" value="Mannose-binding lectins"/>
    <property type="match status" value="1"/>
</dbReference>
<dbReference type="Pfam" id="PF01670">
    <property type="entry name" value="Glyco_hydro_12"/>
    <property type="match status" value="1"/>
</dbReference>
<dbReference type="EMBL" id="JAAMOD010000011">
    <property type="protein sequence ID" value="KAF5247783.1"/>
    <property type="molecule type" value="Genomic_DNA"/>
</dbReference>
<dbReference type="PANTHER" id="PTHR34002">
    <property type="entry name" value="BLR1656 PROTEIN"/>
    <property type="match status" value="1"/>
</dbReference>
<evidence type="ECO:0000256" key="3">
    <source>
        <dbReference type="SAM" id="MobiDB-lite"/>
    </source>
</evidence>
<feature type="compositionally biased region" description="Low complexity" evidence="3">
    <location>
        <begin position="328"/>
        <end position="337"/>
    </location>
</feature>
<name>A0AAN6HKD9_FUSAU</name>
<dbReference type="AlphaFoldDB" id="A0AAN6HKD9"/>
<evidence type="ECO:0000256" key="4">
    <source>
        <dbReference type="SAM" id="SignalP"/>
    </source>
</evidence>
<keyword evidence="2" id="KW-0624">Polysaccharide degradation</keyword>
<organism evidence="5 6">
    <name type="scientific">Fusarium austroamericanum</name>
    <dbReference type="NCBI Taxonomy" id="282268"/>
    <lineage>
        <taxon>Eukaryota</taxon>
        <taxon>Fungi</taxon>
        <taxon>Dikarya</taxon>
        <taxon>Ascomycota</taxon>
        <taxon>Pezizomycotina</taxon>
        <taxon>Sordariomycetes</taxon>
        <taxon>Hypocreomycetidae</taxon>
        <taxon>Hypocreales</taxon>
        <taxon>Nectriaceae</taxon>
        <taxon>Fusarium</taxon>
    </lineage>
</organism>
<feature type="signal peptide" evidence="4">
    <location>
        <begin position="1"/>
        <end position="20"/>
    </location>
</feature>
<dbReference type="Proteomes" id="UP000537989">
    <property type="component" value="Unassembled WGS sequence"/>
</dbReference>